<organism evidence="2 3">
    <name type="scientific">Acinetobacter baumannii</name>
    <dbReference type="NCBI Taxonomy" id="470"/>
    <lineage>
        <taxon>Bacteria</taxon>
        <taxon>Pseudomonadati</taxon>
        <taxon>Pseudomonadota</taxon>
        <taxon>Gammaproteobacteria</taxon>
        <taxon>Moraxellales</taxon>
        <taxon>Moraxellaceae</taxon>
        <taxon>Acinetobacter</taxon>
        <taxon>Acinetobacter calcoaceticus/baumannii complex</taxon>
    </lineage>
</organism>
<evidence type="ECO:0000256" key="1">
    <source>
        <dbReference type="SAM" id="Phobius"/>
    </source>
</evidence>
<keyword evidence="1" id="KW-0472">Membrane</keyword>
<accession>A0AAN6AJ82</accession>
<feature type="transmembrane region" description="Helical" evidence="1">
    <location>
        <begin position="7"/>
        <end position="25"/>
    </location>
</feature>
<protein>
    <submittedName>
        <fullName evidence="2">Uncharacterized protein</fullName>
    </submittedName>
</protein>
<evidence type="ECO:0000313" key="3">
    <source>
        <dbReference type="Proteomes" id="UP000051449"/>
    </source>
</evidence>
<dbReference type="AlphaFoldDB" id="A0AAN6AJ82"/>
<proteinExistence type="predicted"/>
<sequence length="65" mass="7501">MKTLIIIIINVFVLIMLAVMVFYTVSGEVSLSFAKLYFAMTFIFYVCLALLCTYIEHTNKRIVLN</sequence>
<keyword evidence="1" id="KW-0812">Transmembrane</keyword>
<reference evidence="2 3" key="1">
    <citation type="submission" date="2015-10" db="EMBL/GenBank/DDBJ databases">
        <title>The utility of whole genome sequencing in characterizing Acinetobacter epidemiology and analyzing hospital outbreaks.</title>
        <authorList>
            <person name="Ozer E.A."/>
            <person name="Fitzpatrick M.A."/>
            <person name="Hauser A.R."/>
        </authorList>
    </citation>
    <scope>NUCLEOTIDE SEQUENCE [LARGE SCALE GENOMIC DNA]</scope>
    <source>
        <strain evidence="2 3">ABBL072</strain>
    </source>
</reference>
<evidence type="ECO:0000313" key="2">
    <source>
        <dbReference type="EMBL" id="KQE03655.1"/>
    </source>
</evidence>
<dbReference type="Proteomes" id="UP000051449">
    <property type="component" value="Unassembled WGS sequence"/>
</dbReference>
<keyword evidence="1" id="KW-1133">Transmembrane helix</keyword>
<name>A0AAN6AJ82_ACIBA</name>
<dbReference type="EMBL" id="LLGC01000179">
    <property type="protein sequence ID" value="KQE03655.1"/>
    <property type="molecule type" value="Genomic_DNA"/>
</dbReference>
<gene>
    <name evidence="2" type="ORF">APD33_13660</name>
</gene>
<feature type="transmembrane region" description="Helical" evidence="1">
    <location>
        <begin position="37"/>
        <end position="55"/>
    </location>
</feature>
<comment type="caution">
    <text evidence="2">The sequence shown here is derived from an EMBL/GenBank/DDBJ whole genome shotgun (WGS) entry which is preliminary data.</text>
</comment>